<dbReference type="Proteomes" id="UP000190027">
    <property type="component" value="Unassembled WGS sequence"/>
</dbReference>
<gene>
    <name evidence="2" type="ORF">SAMN02745704_00125</name>
</gene>
<protein>
    <recommendedName>
        <fullName evidence="4">YtxH domain-containing protein</fullName>
    </recommendedName>
</protein>
<feature type="region of interest" description="Disordered" evidence="1">
    <location>
        <begin position="1"/>
        <end position="26"/>
    </location>
</feature>
<proteinExistence type="predicted"/>
<reference evidence="2 3" key="1">
    <citation type="submission" date="2017-02" db="EMBL/GenBank/DDBJ databases">
        <authorList>
            <person name="Peterson S.W."/>
        </authorList>
    </citation>
    <scope>NUCLEOTIDE SEQUENCE [LARGE SCALE GENOMIC DNA]</scope>
    <source>
        <strain evidence="2 3">DSM 16080</strain>
    </source>
</reference>
<evidence type="ECO:0000256" key="1">
    <source>
        <dbReference type="SAM" id="MobiDB-lite"/>
    </source>
</evidence>
<name>A0A1T4W279_9BACT</name>
<evidence type="ECO:0008006" key="4">
    <source>
        <dbReference type="Google" id="ProtNLM"/>
    </source>
</evidence>
<dbReference type="EMBL" id="FUYC01000001">
    <property type="protein sequence ID" value="SKA71356.1"/>
    <property type="molecule type" value="Genomic_DNA"/>
</dbReference>
<keyword evidence="3" id="KW-1185">Reference proteome</keyword>
<sequence>MSEYVNQPQPGASSDEGAYSRQPQQPTYYFKDNNQYGTAYAVTSPQAPAQAGTGIPAAADTGITSWVNFSSGDYLKGVAVGAGVVLVATNPTVQKAVVSGAVKLWAALQGGVEELKEQVQDAKAELSQED</sequence>
<evidence type="ECO:0000313" key="3">
    <source>
        <dbReference type="Proteomes" id="UP000190027"/>
    </source>
</evidence>
<feature type="compositionally biased region" description="Polar residues" evidence="1">
    <location>
        <begin position="1"/>
        <end position="12"/>
    </location>
</feature>
<dbReference type="STRING" id="1121449.SAMN02745704_00125"/>
<evidence type="ECO:0000313" key="2">
    <source>
        <dbReference type="EMBL" id="SKA71356.1"/>
    </source>
</evidence>
<dbReference type="AlphaFoldDB" id="A0A1T4W279"/>
<accession>A0A1T4W279</accession>
<organism evidence="2 3">
    <name type="scientific">Paucidesulfovibrio gracilis DSM 16080</name>
    <dbReference type="NCBI Taxonomy" id="1121449"/>
    <lineage>
        <taxon>Bacteria</taxon>
        <taxon>Pseudomonadati</taxon>
        <taxon>Thermodesulfobacteriota</taxon>
        <taxon>Desulfovibrionia</taxon>
        <taxon>Desulfovibrionales</taxon>
        <taxon>Desulfovibrionaceae</taxon>
        <taxon>Paucidesulfovibrio</taxon>
    </lineage>
</organism>
<dbReference type="RefSeq" id="WP_200806750.1">
    <property type="nucleotide sequence ID" value="NZ_FUYC01000001.1"/>
</dbReference>